<comment type="subcellular location">
    <subcellularLocation>
        <location evidence="1">Cell membrane</location>
        <topology evidence="1">Multi-pass membrane protein</topology>
    </subcellularLocation>
</comment>
<accession>A0A285VAH6</accession>
<evidence type="ECO:0000256" key="5">
    <source>
        <dbReference type="SAM" id="Phobius"/>
    </source>
</evidence>
<dbReference type="EMBL" id="OBQI01000003">
    <property type="protein sequence ID" value="SOC49501.1"/>
    <property type="molecule type" value="Genomic_DNA"/>
</dbReference>
<evidence type="ECO:0000313" key="7">
    <source>
        <dbReference type="EMBL" id="SOC49501.1"/>
    </source>
</evidence>
<feature type="domain" description="Major facilitator superfamily (MFS) profile" evidence="6">
    <location>
        <begin position="15"/>
        <end position="380"/>
    </location>
</feature>
<feature type="transmembrane region" description="Helical" evidence="5">
    <location>
        <begin position="20"/>
        <end position="45"/>
    </location>
</feature>
<dbReference type="PANTHER" id="PTHR23526:SF4">
    <property type="entry name" value="INTEGRAL MEMBRANE TRANSPORT PROTEIN"/>
    <property type="match status" value="1"/>
</dbReference>
<dbReference type="GO" id="GO:0005886">
    <property type="term" value="C:plasma membrane"/>
    <property type="evidence" value="ECO:0007669"/>
    <property type="project" value="UniProtKB-SubCell"/>
</dbReference>
<feature type="transmembrane region" description="Helical" evidence="5">
    <location>
        <begin position="51"/>
        <end position="68"/>
    </location>
</feature>
<keyword evidence="2 5" id="KW-0812">Transmembrane</keyword>
<dbReference type="InterPro" id="IPR001958">
    <property type="entry name" value="Tet-R_TetA/multi-R_MdtG-like"/>
</dbReference>
<keyword evidence="3 5" id="KW-1133">Transmembrane helix</keyword>
<dbReference type="Pfam" id="PF07690">
    <property type="entry name" value="MFS_1"/>
    <property type="match status" value="1"/>
</dbReference>
<dbReference type="PROSITE" id="PS50850">
    <property type="entry name" value="MFS"/>
    <property type="match status" value="1"/>
</dbReference>
<protein>
    <submittedName>
        <fullName evidence="7">Predicted arabinose efflux permease, MFS family</fullName>
    </submittedName>
</protein>
<keyword evidence="4 5" id="KW-0472">Membrane</keyword>
<dbReference type="OrthoDB" id="4920921at2"/>
<dbReference type="RefSeq" id="WP_097195077.1">
    <property type="nucleotide sequence ID" value="NZ_OBQI01000003.1"/>
</dbReference>
<dbReference type="SUPFAM" id="SSF103473">
    <property type="entry name" value="MFS general substrate transporter"/>
    <property type="match status" value="1"/>
</dbReference>
<feature type="transmembrane region" description="Helical" evidence="5">
    <location>
        <begin position="166"/>
        <end position="191"/>
    </location>
</feature>
<evidence type="ECO:0000256" key="4">
    <source>
        <dbReference type="ARBA" id="ARBA00023136"/>
    </source>
</evidence>
<proteinExistence type="predicted"/>
<feature type="transmembrane region" description="Helical" evidence="5">
    <location>
        <begin position="357"/>
        <end position="379"/>
    </location>
</feature>
<dbReference type="PRINTS" id="PR01035">
    <property type="entry name" value="TCRTETA"/>
</dbReference>
<keyword evidence="8" id="KW-1185">Reference proteome</keyword>
<feature type="transmembrane region" description="Helical" evidence="5">
    <location>
        <begin position="80"/>
        <end position="105"/>
    </location>
</feature>
<sequence length="385" mass="38113">MSPPPQEDAGGSRRDTTASLVGAVIFAVGLGIASVAVPLLALRVGYSTPEVGVIVAISAVSQMGTRLVMGAMMRRLPDKVFVVVAAASLALSCGVLVLSTTWLVIAVSQLLQGLARACFWTGTQTHAVRTSESAVGALARINLVSGLGQIAGPLVAGLLIARSPQFALGVAGAISATGVVAALLLARLAPFAPRSKDRTRVRIWLRPGVDVGCWAGASAGAWRGLLGSYVPVALDLARQSSTTIGALVAVANGAQVAGSAIAGRLRGAGLRRSLVLGILASGIGIAVVGPLAGMAALAGLALFVSGIGAGAVQTVGPAVATDAVDAEERGDAIASTGTFRAAALLVAPFAVAGMVTVIPLTAAIVTAGLLITAPAVGLGRLRPAV</sequence>
<dbReference type="PANTHER" id="PTHR23526">
    <property type="entry name" value="INTEGRAL MEMBRANE TRANSPORT PROTEIN-RELATED"/>
    <property type="match status" value="1"/>
</dbReference>
<dbReference type="InterPro" id="IPR020846">
    <property type="entry name" value="MFS_dom"/>
</dbReference>
<evidence type="ECO:0000313" key="8">
    <source>
        <dbReference type="Proteomes" id="UP000219435"/>
    </source>
</evidence>
<dbReference type="GO" id="GO:0022857">
    <property type="term" value="F:transmembrane transporter activity"/>
    <property type="evidence" value="ECO:0007669"/>
    <property type="project" value="InterPro"/>
</dbReference>
<evidence type="ECO:0000256" key="3">
    <source>
        <dbReference type="ARBA" id="ARBA00022989"/>
    </source>
</evidence>
<evidence type="ECO:0000259" key="6">
    <source>
        <dbReference type="PROSITE" id="PS50850"/>
    </source>
</evidence>
<dbReference type="InterPro" id="IPR052528">
    <property type="entry name" value="Sugar_transport-like"/>
</dbReference>
<gene>
    <name evidence="7" type="ORF">SAMN05660748_2228</name>
</gene>
<dbReference type="AlphaFoldDB" id="A0A285VAH6"/>
<evidence type="ECO:0000256" key="1">
    <source>
        <dbReference type="ARBA" id="ARBA00004651"/>
    </source>
</evidence>
<dbReference type="InterPro" id="IPR011701">
    <property type="entry name" value="MFS"/>
</dbReference>
<dbReference type="Gene3D" id="1.20.1250.20">
    <property type="entry name" value="MFS general substrate transporter like domains"/>
    <property type="match status" value="2"/>
</dbReference>
<reference evidence="8" key="1">
    <citation type="submission" date="2017-08" db="EMBL/GenBank/DDBJ databases">
        <authorList>
            <person name="Varghese N."/>
            <person name="Submissions S."/>
        </authorList>
    </citation>
    <scope>NUCLEOTIDE SEQUENCE [LARGE SCALE GENOMIC DNA]</scope>
    <source>
        <strain evidence="8">DSM 4725</strain>
    </source>
</reference>
<organism evidence="7 8">
    <name type="scientific">Blastococcus aggregatus</name>
    <dbReference type="NCBI Taxonomy" id="38502"/>
    <lineage>
        <taxon>Bacteria</taxon>
        <taxon>Bacillati</taxon>
        <taxon>Actinomycetota</taxon>
        <taxon>Actinomycetes</taxon>
        <taxon>Geodermatophilales</taxon>
        <taxon>Geodermatophilaceae</taxon>
        <taxon>Blastococcus</taxon>
    </lineage>
</organism>
<evidence type="ECO:0000256" key="2">
    <source>
        <dbReference type="ARBA" id="ARBA00022692"/>
    </source>
</evidence>
<name>A0A285VAH6_9ACTN</name>
<dbReference type="InterPro" id="IPR036259">
    <property type="entry name" value="MFS_trans_sf"/>
</dbReference>
<feature type="transmembrane region" description="Helical" evidence="5">
    <location>
        <begin position="274"/>
        <end position="292"/>
    </location>
</feature>
<dbReference type="Proteomes" id="UP000219435">
    <property type="component" value="Unassembled WGS sequence"/>
</dbReference>